<dbReference type="Pfam" id="PF00155">
    <property type="entry name" value="Aminotran_1_2"/>
    <property type="match status" value="1"/>
</dbReference>
<dbReference type="InterPro" id="IPR015424">
    <property type="entry name" value="PyrdxlP-dep_Trfase"/>
</dbReference>
<reference evidence="2 3" key="2">
    <citation type="submission" date="2007-10" db="EMBL/GenBank/DDBJ databases">
        <authorList>
            <person name="Fulton L."/>
            <person name="Clifton S."/>
            <person name="Fulton B."/>
            <person name="Xu J."/>
            <person name="Minx P."/>
            <person name="Pepin K.H."/>
            <person name="Johnson M."/>
            <person name="Thiruvilangam P."/>
            <person name="Bhonagiri V."/>
            <person name="Nash W.E."/>
            <person name="Wang C."/>
            <person name="Mardis E.R."/>
            <person name="Wilson R.K."/>
        </authorList>
    </citation>
    <scope>NUCLEOTIDE SEQUENCE [LARGE SCALE GENOMIC DNA]</scope>
    <source>
        <strain evidence="2 3">ATCC 27755</strain>
    </source>
</reference>
<evidence type="ECO:0000313" key="2">
    <source>
        <dbReference type="EMBL" id="EDR48009.1"/>
    </source>
</evidence>
<dbReference type="AlphaFoldDB" id="B0G345"/>
<evidence type="ECO:0000313" key="3">
    <source>
        <dbReference type="Proteomes" id="UP000005359"/>
    </source>
</evidence>
<dbReference type="PANTHER" id="PTHR42885">
    <property type="entry name" value="HISTIDINOL-PHOSPHATE AMINOTRANSFERASE-RELATED"/>
    <property type="match status" value="1"/>
</dbReference>
<comment type="caution">
    <text evidence="2">The sequence shown here is derived from an EMBL/GenBank/DDBJ whole genome shotgun (WGS) entry which is preliminary data.</text>
</comment>
<organism evidence="2 3">
    <name type="scientific">Dorea formicigenerans ATCC 27755</name>
    <dbReference type="NCBI Taxonomy" id="411461"/>
    <lineage>
        <taxon>Bacteria</taxon>
        <taxon>Bacillati</taxon>
        <taxon>Bacillota</taxon>
        <taxon>Clostridia</taxon>
        <taxon>Lachnospirales</taxon>
        <taxon>Lachnospiraceae</taxon>
        <taxon>Dorea</taxon>
    </lineage>
</organism>
<dbReference type="InterPro" id="IPR015421">
    <property type="entry name" value="PyrdxlP-dep_Trfase_major"/>
</dbReference>
<evidence type="ECO:0000259" key="1">
    <source>
        <dbReference type="Pfam" id="PF00155"/>
    </source>
</evidence>
<dbReference type="Gene3D" id="3.90.1150.10">
    <property type="entry name" value="Aspartate Aminotransferase, domain 1"/>
    <property type="match status" value="1"/>
</dbReference>
<gene>
    <name evidence="2" type="ORF">DORFOR_00666</name>
</gene>
<dbReference type="GO" id="GO:0030170">
    <property type="term" value="F:pyridoxal phosphate binding"/>
    <property type="evidence" value="ECO:0007669"/>
    <property type="project" value="InterPro"/>
</dbReference>
<dbReference type="CDD" id="cd00609">
    <property type="entry name" value="AAT_like"/>
    <property type="match status" value="1"/>
</dbReference>
<proteinExistence type="predicted"/>
<dbReference type="GO" id="GO:0003824">
    <property type="term" value="F:catalytic activity"/>
    <property type="evidence" value="ECO:0007669"/>
    <property type="project" value="UniProtKB-ARBA"/>
</dbReference>
<sequence>MKGVFRVFMDKKNQRPEFHGSDLEKIAAYYHIPASEIPGIIKFGANVNPLGLSESVKNDLAGHLDIISSYPDRNYTSLKKTIGEYCHISPKHIVVGNGSTELISLLISQRQAKKALVVGPTYSEYERELALTGGTITEYNLKEDLNFQLDMQDFFASMADDVDLLILCNPNNPTSSAIKNHDVKQILTFCKERNIFVMIDETYVEFAPDVAEITAIPLTDEFDNVMVIRGVSKFYAAPGLRFGYGITSNHEFLEALLIHQNPWSLNSVAAYAGERMFKDNTYQQTTRQLICSERDRMYMAIQNMPAFKAYKPYANFILVRILKESLTSFDIFEAAIKERMMIRDCSSFKSLDGEYIRFCIMNPEDNTHLLKLLEQF</sequence>
<feature type="domain" description="Aminotransferase class I/classII large" evidence="1">
    <location>
        <begin position="40"/>
        <end position="371"/>
    </location>
</feature>
<dbReference type="PaxDb" id="411461-DORFOR_00666"/>
<dbReference type="SUPFAM" id="SSF53383">
    <property type="entry name" value="PLP-dependent transferases"/>
    <property type="match status" value="1"/>
</dbReference>
<dbReference type="InterPro" id="IPR004839">
    <property type="entry name" value="Aminotransferase_I/II_large"/>
</dbReference>
<protein>
    <submittedName>
        <fullName evidence="2">Putative histidinol-phosphate transaminase</fullName>
    </submittedName>
</protein>
<name>B0G345_9FIRM</name>
<reference evidence="2 3" key="1">
    <citation type="submission" date="2007-10" db="EMBL/GenBank/DDBJ databases">
        <title>Draft genome sequence of Dorea formicigenerans(ATCC 27755).</title>
        <authorList>
            <person name="Sudarsanam P."/>
            <person name="Ley R."/>
            <person name="Guruge J."/>
            <person name="Turnbaugh P.J."/>
            <person name="Mahowald M."/>
            <person name="Liep D."/>
            <person name="Gordon J."/>
        </authorList>
    </citation>
    <scope>NUCLEOTIDE SEQUENCE [LARGE SCALE GENOMIC DNA]</scope>
    <source>
        <strain evidence="2 3">ATCC 27755</strain>
    </source>
</reference>
<dbReference type="Gene3D" id="3.40.640.10">
    <property type="entry name" value="Type I PLP-dependent aspartate aminotransferase-like (Major domain)"/>
    <property type="match status" value="1"/>
</dbReference>
<accession>B0G345</accession>
<dbReference type="STRING" id="411461.DORFOR_00666"/>
<dbReference type="eggNOG" id="COG0079">
    <property type="taxonomic scope" value="Bacteria"/>
</dbReference>
<dbReference type="InterPro" id="IPR015422">
    <property type="entry name" value="PyrdxlP-dep_Trfase_small"/>
</dbReference>
<dbReference type="EMBL" id="AAXA02000009">
    <property type="protein sequence ID" value="EDR48009.1"/>
    <property type="molecule type" value="Genomic_DNA"/>
</dbReference>
<dbReference type="Proteomes" id="UP000005359">
    <property type="component" value="Unassembled WGS sequence"/>
</dbReference>